<comment type="caution">
    <text evidence="5">The sequence shown here is derived from an EMBL/GenBank/DDBJ whole genome shotgun (WGS) entry which is preliminary data.</text>
</comment>
<evidence type="ECO:0000256" key="2">
    <source>
        <dbReference type="ARBA" id="ARBA00023054"/>
    </source>
</evidence>
<evidence type="ECO:0000313" key="6">
    <source>
        <dbReference type="Proteomes" id="UP000553776"/>
    </source>
</evidence>
<dbReference type="Gene3D" id="2.40.50.100">
    <property type="match status" value="1"/>
</dbReference>
<dbReference type="RefSeq" id="WP_185136605.1">
    <property type="nucleotide sequence ID" value="NZ_JACJVR010000056.1"/>
</dbReference>
<protein>
    <submittedName>
        <fullName evidence="5">Efflux RND transporter periplasmic adaptor subunit</fullName>
    </submittedName>
</protein>
<comment type="subcellular location">
    <subcellularLocation>
        <location evidence="1">Cell envelope</location>
    </subcellularLocation>
</comment>
<keyword evidence="2" id="KW-0175">Coiled coil</keyword>
<dbReference type="PANTHER" id="PTHR32347:SF23">
    <property type="entry name" value="BLL5650 PROTEIN"/>
    <property type="match status" value="1"/>
</dbReference>
<feature type="chain" id="PRO_5039259972" evidence="3">
    <location>
        <begin position="26"/>
        <end position="346"/>
    </location>
</feature>
<gene>
    <name evidence="5" type="ORF">H7B90_14485</name>
</gene>
<reference evidence="5 6" key="1">
    <citation type="submission" date="2020-08" db="EMBL/GenBank/DDBJ databases">
        <title>Cohnella phylogeny.</title>
        <authorList>
            <person name="Dunlap C."/>
        </authorList>
    </citation>
    <scope>NUCLEOTIDE SEQUENCE [LARGE SCALE GENOMIC DNA]</scope>
    <source>
        <strain evidence="5 6">DSM 25239</strain>
    </source>
</reference>
<dbReference type="InterPro" id="IPR050465">
    <property type="entry name" value="UPF0194_transport"/>
</dbReference>
<dbReference type="Proteomes" id="UP000553776">
    <property type="component" value="Unassembled WGS sequence"/>
</dbReference>
<evidence type="ECO:0000256" key="3">
    <source>
        <dbReference type="SAM" id="SignalP"/>
    </source>
</evidence>
<dbReference type="Pfam" id="PF25967">
    <property type="entry name" value="RND-MFP_C"/>
    <property type="match status" value="1"/>
</dbReference>
<evidence type="ECO:0000259" key="4">
    <source>
        <dbReference type="Pfam" id="PF25967"/>
    </source>
</evidence>
<dbReference type="GO" id="GO:0030313">
    <property type="term" value="C:cell envelope"/>
    <property type="evidence" value="ECO:0007669"/>
    <property type="project" value="UniProtKB-SubCell"/>
</dbReference>
<proteinExistence type="predicted"/>
<dbReference type="PANTHER" id="PTHR32347">
    <property type="entry name" value="EFFLUX SYSTEM COMPONENT YKNX-RELATED"/>
    <property type="match status" value="1"/>
</dbReference>
<keyword evidence="6" id="KW-1185">Reference proteome</keyword>
<sequence length="346" mass="37894">MSRPVKRSASLALAAVLAASLSGCSLLPKEEVALAPPLVKPAKENYQTKPAEKGSITVGINATAYFESVHTFVAQFTGQGGRVQDVLVRSGDVVKKGDVLVRLVMDDLDLKVKEQELALEKAKYALKQQRVNRDEDPDAIRMAALQVEIEQLKYDRLAEQYNSKLLKAGIDGQVVFVEDVQPGDYVDTYQTLVIVADPTKLRLTLSTDSPELKNVNVGFPAEISLSTDRGLNTFKGKVVQTPSSAPQTLNKELAEKYAKTLYIDVSDLPKDVEIGAMADVKITTNKRDNVIKIPKSGLRSYLGRTFVRTLEEGNKVREADVEAGLQTPTEVEIVKGLREGEVVILQ</sequence>
<feature type="signal peptide" evidence="3">
    <location>
        <begin position="1"/>
        <end position="25"/>
    </location>
</feature>
<keyword evidence="3" id="KW-0732">Signal</keyword>
<organism evidence="5 6">
    <name type="scientific">Cohnella xylanilytica</name>
    <dbReference type="NCBI Taxonomy" id="557555"/>
    <lineage>
        <taxon>Bacteria</taxon>
        <taxon>Bacillati</taxon>
        <taxon>Bacillota</taxon>
        <taxon>Bacilli</taxon>
        <taxon>Bacillales</taxon>
        <taxon>Paenibacillaceae</taxon>
        <taxon>Cohnella</taxon>
    </lineage>
</organism>
<evidence type="ECO:0000256" key="1">
    <source>
        <dbReference type="ARBA" id="ARBA00004196"/>
    </source>
</evidence>
<evidence type="ECO:0000313" key="5">
    <source>
        <dbReference type="EMBL" id="MBB6692614.1"/>
    </source>
</evidence>
<name>A0A841U3Q5_9BACL</name>
<dbReference type="AlphaFoldDB" id="A0A841U3Q5"/>
<dbReference type="EMBL" id="JACJVR010000056">
    <property type="protein sequence ID" value="MBB6692614.1"/>
    <property type="molecule type" value="Genomic_DNA"/>
</dbReference>
<dbReference type="PROSITE" id="PS51257">
    <property type="entry name" value="PROKAR_LIPOPROTEIN"/>
    <property type="match status" value="1"/>
</dbReference>
<dbReference type="Gene3D" id="2.40.420.20">
    <property type="match status" value="1"/>
</dbReference>
<feature type="domain" description="Multidrug resistance protein MdtA-like C-terminal permuted SH3" evidence="4">
    <location>
        <begin position="289"/>
        <end position="344"/>
    </location>
</feature>
<dbReference type="SUPFAM" id="SSF111369">
    <property type="entry name" value="HlyD-like secretion proteins"/>
    <property type="match status" value="1"/>
</dbReference>
<accession>A0A841U3Q5</accession>
<dbReference type="InterPro" id="IPR058627">
    <property type="entry name" value="MdtA-like_C"/>
</dbReference>